<feature type="domain" description="DNA helicase Pif1-like DEAD-box helicase" evidence="2">
    <location>
        <begin position="9"/>
        <end position="93"/>
    </location>
</feature>
<dbReference type="GO" id="GO:0016887">
    <property type="term" value="F:ATP hydrolysis activity"/>
    <property type="evidence" value="ECO:0007669"/>
    <property type="project" value="RHEA"/>
</dbReference>
<accession>A0A2I0ME03</accession>
<evidence type="ECO:0000313" key="3">
    <source>
        <dbReference type="EMBL" id="PKK27909.1"/>
    </source>
</evidence>
<dbReference type="AlphaFoldDB" id="A0A2I0ME03"/>
<gene>
    <name evidence="3" type="ORF">A306_00000130</name>
</gene>
<dbReference type="PANTHER" id="PTHR47642">
    <property type="entry name" value="ATP-DEPENDENT DNA HELICASE"/>
    <property type="match status" value="1"/>
</dbReference>
<dbReference type="SUPFAM" id="SSF52540">
    <property type="entry name" value="P-loop containing nucleoside triphosphate hydrolases"/>
    <property type="match status" value="1"/>
</dbReference>
<protein>
    <recommendedName>
        <fullName evidence="1">ATP-dependent DNA helicase</fullName>
        <ecNumber evidence="1">5.6.2.3</ecNumber>
    </recommendedName>
</protein>
<dbReference type="EC" id="5.6.2.3" evidence="1"/>
<dbReference type="PANTHER" id="PTHR47642:SF7">
    <property type="entry name" value="ATP-DEPENDENT DNA HELICASE PIF1"/>
    <property type="match status" value="1"/>
</dbReference>
<dbReference type="EMBL" id="AKCR02000018">
    <property type="protein sequence ID" value="PKK27909.1"/>
    <property type="molecule type" value="Genomic_DNA"/>
</dbReference>
<reference evidence="3 4" key="1">
    <citation type="journal article" date="2013" name="Science">
        <title>Genomic diversity and evolution of the head crest in the rock pigeon.</title>
        <authorList>
            <person name="Shapiro M.D."/>
            <person name="Kronenberg Z."/>
            <person name="Li C."/>
            <person name="Domyan E.T."/>
            <person name="Pan H."/>
            <person name="Campbell M."/>
            <person name="Tan H."/>
            <person name="Huff C.D."/>
            <person name="Hu H."/>
            <person name="Vickrey A.I."/>
            <person name="Nielsen S.C."/>
            <person name="Stringham S.A."/>
            <person name="Hu H."/>
            <person name="Willerslev E."/>
            <person name="Gilbert M.T."/>
            <person name="Yandell M."/>
            <person name="Zhang G."/>
            <person name="Wang J."/>
        </authorList>
    </citation>
    <scope>NUCLEOTIDE SEQUENCE [LARGE SCALE GENOMIC DNA]</scope>
    <source>
        <tissue evidence="3">Blood</tissue>
    </source>
</reference>
<evidence type="ECO:0000259" key="2">
    <source>
        <dbReference type="Pfam" id="PF05970"/>
    </source>
</evidence>
<dbReference type="GO" id="GO:0000723">
    <property type="term" value="P:telomere maintenance"/>
    <property type="evidence" value="ECO:0007669"/>
    <property type="project" value="InterPro"/>
</dbReference>
<dbReference type="InterPro" id="IPR010285">
    <property type="entry name" value="DNA_helicase_pif1-like_DEAD"/>
</dbReference>
<organism evidence="3 4">
    <name type="scientific">Columba livia</name>
    <name type="common">Rock dove</name>
    <dbReference type="NCBI Taxonomy" id="8932"/>
    <lineage>
        <taxon>Eukaryota</taxon>
        <taxon>Metazoa</taxon>
        <taxon>Chordata</taxon>
        <taxon>Craniata</taxon>
        <taxon>Vertebrata</taxon>
        <taxon>Euteleostomi</taxon>
        <taxon>Archelosauria</taxon>
        <taxon>Archosauria</taxon>
        <taxon>Dinosauria</taxon>
        <taxon>Saurischia</taxon>
        <taxon>Theropoda</taxon>
        <taxon>Coelurosauria</taxon>
        <taxon>Aves</taxon>
        <taxon>Neognathae</taxon>
        <taxon>Neoaves</taxon>
        <taxon>Columbimorphae</taxon>
        <taxon>Columbiformes</taxon>
        <taxon>Columbidae</taxon>
        <taxon>Columba</taxon>
    </lineage>
</organism>
<proteinExistence type="inferred from homology"/>
<dbReference type="GO" id="GO:0043139">
    <property type="term" value="F:5'-3' DNA helicase activity"/>
    <property type="evidence" value="ECO:0007669"/>
    <property type="project" value="UniProtKB-EC"/>
</dbReference>
<comment type="similarity">
    <text evidence="1">Belongs to the helicase family.</text>
</comment>
<dbReference type="STRING" id="8932.A0A2I0ME03"/>
<dbReference type="GO" id="GO:0005524">
    <property type="term" value="F:ATP binding"/>
    <property type="evidence" value="ECO:0007669"/>
    <property type="project" value="UniProtKB-KW"/>
</dbReference>
<comment type="catalytic activity">
    <reaction evidence="1">
        <text>ATP + H2O = ADP + phosphate + H(+)</text>
        <dbReference type="Rhea" id="RHEA:13065"/>
        <dbReference type="ChEBI" id="CHEBI:15377"/>
        <dbReference type="ChEBI" id="CHEBI:15378"/>
        <dbReference type="ChEBI" id="CHEBI:30616"/>
        <dbReference type="ChEBI" id="CHEBI:43474"/>
        <dbReference type="ChEBI" id="CHEBI:456216"/>
        <dbReference type="EC" id="5.6.2.3"/>
    </reaction>
</comment>
<dbReference type="GO" id="GO:0006310">
    <property type="term" value="P:DNA recombination"/>
    <property type="evidence" value="ECO:0007669"/>
    <property type="project" value="UniProtKB-KW"/>
</dbReference>
<keyword evidence="1" id="KW-0234">DNA repair</keyword>
<dbReference type="Gene3D" id="3.40.50.300">
    <property type="entry name" value="P-loop containing nucleotide triphosphate hydrolases"/>
    <property type="match status" value="1"/>
</dbReference>
<keyword evidence="1" id="KW-0547">Nucleotide-binding</keyword>
<name>A0A2I0ME03_COLLI</name>
<comment type="cofactor">
    <cofactor evidence="1">
        <name>Mg(2+)</name>
        <dbReference type="ChEBI" id="CHEBI:18420"/>
    </cofactor>
</comment>
<keyword evidence="1" id="KW-0067">ATP-binding</keyword>
<keyword evidence="1" id="KW-0347">Helicase</keyword>
<evidence type="ECO:0000313" key="4">
    <source>
        <dbReference type="Proteomes" id="UP000053872"/>
    </source>
</evidence>
<dbReference type="InterPro" id="IPR027417">
    <property type="entry name" value="P-loop_NTPase"/>
</dbReference>
<dbReference type="InterPro" id="IPR051055">
    <property type="entry name" value="PIF1_helicase"/>
</dbReference>
<keyword evidence="1" id="KW-0227">DNA damage</keyword>
<keyword evidence="1" id="KW-0233">DNA recombination</keyword>
<dbReference type="Pfam" id="PF05970">
    <property type="entry name" value="PIF1"/>
    <property type="match status" value="1"/>
</dbReference>
<evidence type="ECO:0000256" key="1">
    <source>
        <dbReference type="RuleBase" id="RU363044"/>
    </source>
</evidence>
<dbReference type="GO" id="GO:0006281">
    <property type="term" value="P:DNA repair"/>
    <property type="evidence" value="ECO:0007669"/>
    <property type="project" value="UniProtKB-KW"/>
</dbReference>
<dbReference type="InParanoid" id="A0A2I0ME03"/>
<keyword evidence="4" id="KW-1185">Reference proteome</keyword>
<comment type="caution">
    <text evidence="3">The sequence shown here is derived from an EMBL/GenBank/DDBJ whole genome shotgun (WGS) entry which is preliminary data.</text>
</comment>
<dbReference type="Proteomes" id="UP000053872">
    <property type="component" value="Unassembled WGS sequence"/>
</dbReference>
<keyword evidence="1" id="KW-0378">Hydrolase</keyword>
<sequence>MMSKDSWDRAVRKRDEPFGGIQLIICGDFLQLPPVCKANEETKFCFLRTICQAESWRKRIHINVELTEVQRQTDNTFVSLLSAVRLGGCTEEVTRLLMQTATNRSEREVHAFEALDSDPMLVKLIDTQCPVGGRVELKLGAQVIKMEKWVFKGPSGIHLSRQQLPLKLAWAISIHKSQLFVCLGEELKNDFPMPLEKRVAASLLRQMSLGLPEPSPDLGGEPGLHSSPVLQGSWCRSLCTQLGRVGCSGCQPPVPGGISLSWPSLFPWLQMSPTLAHVPTSQHCPSFPPAAVLWGVPWPSSLHLYFMSLVQVVRGCGCPNCEGKGCWCRQGSLMGHLKDRMLGQGAEMGPVCTRGFLEMGCSIMRGLCCIQG</sequence>